<dbReference type="OrthoDB" id="10497033at2759"/>
<dbReference type="GeneID" id="68120937"/>
<feature type="compositionally biased region" description="Polar residues" evidence="2">
    <location>
        <begin position="520"/>
        <end position="540"/>
    </location>
</feature>
<dbReference type="EMBL" id="VFQX01000019">
    <property type="protein sequence ID" value="KAF0980508.1"/>
    <property type="molecule type" value="Genomic_DNA"/>
</dbReference>
<dbReference type="Proteomes" id="UP000444721">
    <property type="component" value="Unassembled WGS sequence"/>
</dbReference>
<accession>A0A6A5C3S2</accession>
<evidence type="ECO:0000256" key="1">
    <source>
        <dbReference type="SAM" id="Coils"/>
    </source>
</evidence>
<dbReference type="VEuPathDB" id="AmoebaDB:FDP41_013722"/>
<evidence type="ECO:0000256" key="2">
    <source>
        <dbReference type="SAM" id="MobiDB-lite"/>
    </source>
</evidence>
<gene>
    <name evidence="3" type="ORF">FDP41_013722</name>
</gene>
<feature type="region of interest" description="Disordered" evidence="2">
    <location>
        <begin position="286"/>
        <end position="326"/>
    </location>
</feature>
<comment type="caution">
    <text evidence="3">The sequence shown here is derived from an EMBL/GenBank/DDBJ whole genome shotgun (WGS) entry which is preliminary data.</text>
</comment>
<keyword evidence="1" id="KW-0175">Coiled coil</keyword>
<dbReference type="VEuPathDB" id="AmoebaDB:NF0044100"/>
<feature type="region of interest" description="Disordered" evidence="2">
    <location>
        <begin position="520"/>
        <end position="551"/>
    </location>
</feature>
<evidence type="ECO:0000313" key="3">
    <source>
        <dbReference type="EMBL" id="KAF0980508.1"/>
    </source>
</evidence>
<feature type="region of interest" description="Disordered" evidence="2">
    <location>
        <begin position="410"/>
        <end position="429"/>
    </location>
</feature>
<keyword evidence="4" id="KW-1185">Reference proteome</keyword>
<feature type="region of interest" description="Disordered" evidence="2">
    <location>
        <begin position="440"/>
        <end position="507"/>
    </location>
</feature>
<protein>
    <submittedName>
        <fullName evidence="3">Uncharacterized protein</fullName>
    </submittedName>
</protein>
<dbReference type="RefSeq" id="XP_044565221.1">
    <property type="nucleotide sequence ID" value="XM_044704384.1"/>
</dbReference>
<feature type="compositionally biased region" description="Polar residues" evidence="2">
    <location>
        <begin position="287"/>
        <end position="298"/>
    </location>
</feature>
<dbReference type="AlphaFoldDB" id="A0A6A5C3S2"/>
<sequence length="656" mass="74432">MITNTSTNTSTTTTTTTHKKSLLHKECFSFLSLVNFSSSSSRNILENREFFIEFLYRKNRRGLWNCFVELEQIKEQLMIITNSADSKRESNSSGLKKVSQFRQSDAQPLKQDYSAMNESQLSKSLDDSTSCKILISVTNDATTNHLTSLQSFINEGNLSPHGVTTLQIYDRIIRKFFINFSDVKNLNIDTIMTSAVNSLLGISRELQRETCQKFEKHVKLISQQLSGGLNLWNELFFTLADDSTSVMNHNKSQNHDNSPNVHHETSPSKMTFGFFRKLTMKQHHNKTQSVSSSALIDSQQQQHLESHSETAVVNHNSTKKKQPSLGFGFKKLSDQEMTRILEKFQECHEPSILLFTTHHFHEIFGALHSELFQKLKTLFEQYVDDSEEFEVLLMRRIIFTHKNEFPEIFKRSHSPNTTNPPSLIIPPNSAVTNTHTINTTTIGAPMTSTANSTSQLTSAIQSHTNSHENASHSSMMIDEGTASEKSDLSPSSPLPPSSSVTTTDSNLTKKTSFNLQIPLNNVSRTATTDQGGNAMTSRSVSPIDEYGMESPRSKLTSLLSFDEKKKKKKEKEETERKVQTIQDQMNKYNKIISTLYKDLVQRDFELSQLKKQEMELFDGTDEESSINDQVEPFELYEVTTKEELQSDSVNHSCPHP</sequence>
<proteinExistence type="predicted"/>
<feature type="compositionally biased region" description="Polar residues" evidence="2">
    <location>
        <begin position="446"/>
        <end position="464"/>
    </location>
</feature>
<evidence type="ECO:0000313" key="4">
    <source>
        <dbReference type="Proteomes" id="UP000444721"/>
    </source>
</evidence>
<reference evidence="3 4" key="1">
    <citation type="journal article" date="2019" name="Sci. Rep.">
        <title>Nanopore sequencing improves the draft genome of the human pathogenic amoeba Naegleria fowleri.</title>
        <authorList>
            <person name="Liechti N."/>
            <person name="Schurch N."/>
            <person name="Bruggmann R."/>
            <person name="Wittwer M."/>
        </authorList>
    </citation>
    <scope>NUCLEOTIDE SEQUENCE [LARGE SCALE GENOMIC DNA]</scope>
    <source>
        <strain evidence="3 4">ATCC 30894</strain>
    </source>
</reference>
<feature type="coiled-coil region" evidence="1">
    <location>
        <begin position="564"/>
        <end position="591"/>
    </location>
</feature>
<name>A0A6A5C3S2_NAEFO</name>
<dbReference type="VEuPathDB" id="AmoebaDB:NfTy_026890"/>
<organism evidence="3 4">
    <name type="scientific">Naegleria fowleri</name>
    <name type="common">Brain eating amoeba</name>
    <dbReference type="NCBI Taxonomy" id="5763"/>
    <lineage>
        <taxon>Eukaryota</taxon>
        <taxon>Discoba</taxon>
        <taxon>Heterolobosea</taxon>
        <taxon>Tetramitia</taxon>
        <taxon>Eutetramitia</taxon>
        <taxon>Vahlkampfiidae</taxon>
        <taxon>Naegleria</taxon>
    </lineage>
</organism>